<dbReference type="EMBL" id="JAFMYW010000027">
    <property type="protein sequence ID" value="MBO0953245.1"/>
    <property type="molecule type" value="Genomic_DNA"/>
</dbReference>
<evidence type="ECO:0000313" key="3">
    <source>
        <dbReference type="Proteomes" id="UP000664628"/>
    </source>
</evidence>
<dbReference type="RefSeq" id="WP_207333197.1">
    <property type="nucleotide sequence ID" value="NZ_JAFMYW010000027.1"/>
</dbReference>
<dbReference type="Proteomes" id="UP000664628">
    <property type="component" value="Unassembled WGS sequence"/>
</dbReference>
<dbReference type="Pfam" id="PF01381">
    <property type="entry name" value="HTH_3"/>
    <property type="match status" value="1"/>
</dbReference>
<organism evidence="2 3">
    <name type="scientific">Fibrella forsythiae</name>
    <dbReference type="NCBI Taxonomy" id="2817061"/>
    <lineage>
        <taxon>Bacteria</taxon>
        <taxon>Pseudomonadati</taxon>
        <taxon>Bacteroidota</taxon>
        <taxon>Cytophagia</taxon>
        <taxon>Cytophagales</taxon>
        <taxon>Spirosomataceae</taxon>
        <taxon>Fibrella</taxon>
    </lineage>
</organism>
<dbReference type="PROSITE" id="PS50943">
    <property type="entry name" value="HTH_CROC1"/>
    <property type="match status" value="1"/>
</dbReference>
<keyword evidence="3" id="KW-1185">Reference proteome</keyword>
<feature type="domain" description="HTH cro/C1-type" evidence="1">
    <location>
        <begin position="23"/>
        <end position="77"/>
    </location>
</feature>
<dbReference type="InterPro" id="IPR001387">
    <property type="entry name" value="Cro/C1-type_HTH"/>
</dbReference>
<proteinExistence type="predicted"/>
<gene>
    <name evidence="2" type="ORF">J2I46_32035</name>
</gene>
<protein>
    <submittedName>
        <fullName evidence="2">Helix-turn-helix transcriptional regulator</fullName>
    </submittedName>
</protein>
<comment type="caution">
    <text evidence="2">The sequence shown here is derived from an EMBL/GenBank/DDBJ whole genome shotgun (WGS) entry which is preliminary data.</text>
</comment>
<dbReference type="InterPro" id="IPR010982">
    <property type="entry name" value="Lambda_DNA-bd_dom_sf"/>
</dbReference>
<name>A0ABS3JTB1_9BACT</name>
<evidence type="ECO:0000259" key="1">
    <source>
        <dbReference type="PROSITE" id="PS50943"/>
    </source>
</evidence>
<dbReference type="SMART" id="SM00530">
    <property type="entry name" value="HTH_XRE"/>
    <property type="match status" value="1"/>
</dbReference>
<accession>A0ABS3JTB1</accession>
<dbReference type="CDD" id="cd00093">
    <property type="entry name" value="HTH_XRE"/>
    <property type="match status" value="1"/>
</dbReference>
<evidence type="ECO:0000313" key="2">
    <source>
        <dbReference type="EMBL" id="MBO0953245.1"/>
    </source>
</evidence>
<dbReference type="Gene3D" id="1.10.260.40">
    <property type="entry name" value="lambda repressor-like DNA-binding domains"/>
    <property type="match status" value="1"/>
</dbReference>
<dbReference type="SUPFAM" id="SSF47413">
    <property type="entry name" value="lambda repressor-like DNA-binding domains"/>
    <property type="match status" value="1"/>
</dbReference>
<sequence length="84" mass="9037">MVAEVNYFCGMSEALQKSVGNAVKEARIRAGLSQKELAVNVGLQQPNIAKLEAGGYNISLNQLERIAQVLRLNVEVILTHSASA</sequence>
<reference evidence="2 3" key="1">
    <citation type="submission" date="2021-03" db="EMBL/GenBank/DDBJ databases">
        <title>Fibrella sp. HMF5405 genome sequencing and assembly.</title>
        <authorList>
            <person name="Kang H."/>
            <person name="Kim H."/>
            <person name="Bae S."/>
            <person name="Joh K."/>
        </authorList>
    </citation>
    <scope>NUCLEOTIDE SEQUENCE [LARGE SCALE GENOMIC DNA]</scope>
    <source>
        <strain evidence="2 3">HMF5405</strain>
    </source>
</reference>